<comment type="caution">
    <text evidence="1">The sequence shown here is derived from an EMBL/GenBank/DDBJ whole genome shotgun (WGS) entry which is preliminary data.</text>
</comment>
<reference evidence="1 2" key="1">
    <citation type="journal article" date="2017" name="Environ. Microbiol.">
        <title>Decay of the glycolytic pathway and adaptation to intranuclear parasitism within Enterocytozoonidae microsporidia.</title>
        <authorList>
            <person name="Wiredu Boakye D."/>
            <person name="Jaroenlak P."/>
            <person name="Prachumwat A."/>
            <person name="Williams T.A."/>
            <person name="Bateman K.S."/>
            <person name="Itsathitphaisarn O."/>
            <person name="Sritunyalucksana K."/>
            <person name="Paszkiewicz K.H."/>
            <person name="Moore K.A."/>
            <person name="Stentiford G.D."/>
            <person name="Williams B.A."/>
        </authorList>
    </citation>
    <scope>NUCLEOTIDE SEQUENCE [LARGE SCALE GENOMIC DNA]</scope>
    <source>
        <strain evidence="1 2">GB1</strain>
    </source>
</reference>
<name>A0A1Y1S7B0_9MICR</name>
<dbReference type="AlphaFoldDB" id="A0A1Y1S7B0"/>
<dbReference type="EMBL" id="LWDP01000023">
    <property type="protein sequence ID" value="ORD94359.1"/>
    <property type="molecule type" value="Genomic_DNA"/>
</dbReference>
<sequence>MLDYSTKCICENSYKSNCFYQWCNCEVKFTEMEQNEQKPVSFIGTLLTRIRDRKQNQLKLVADVDCCNCLKVFIEDDRIRIQNKTTQFDYHEMVEYYTKIAQKINRIYLVKLNNKTLRILAVDDTVLWGKQVDGNQVNYSFLGCDEKYSALIVKIDLKSMRSRTSTICPMVFINHINKTDTVEFMKNEIGIKMEFMVLEESMAMRRGLDRIVDHFGGSESQRKMTETATNEKSPILVWTGVVALLTFIGIRLI</sequence>
<accession>A0A1Y1S7B0</accession>
<proteinExistence type="predicted"/>
<keyword evidence="2" id="KW-1185">Reference proteome</keyword>
<evidence type="ECO:0000313" key="1">
    <source>
        <dbReference type="EMBL" id="ORD94359.1"/>
    </source>
</evidence>
<protein>
    <submittedName>
        <fullName evidence="1">Uncharacterized protein</fullName>
    </submittedName>
</protein>
<evidence type="ECO:0000313" key="2">
    <source>
        <dbReference type="Proteomes" id="UP000192639"/>
    </source>
</evidence>
<gene>
    <name evidence="1" type="ORF">ECANGB1_834</name>
</gene>
<dbReference type="Proteomes" id="UP000192639">
    <property type="component" value="Unassembled WGS sequence"/>
</dbReference>
<dbReference type="VEuPathDB" id="MicrosporidiaDB:ECANGB1_834"/>
<organism evidence="1 2">
    <name type="scientific">Enterospora canceri</name>
    <dbReference type="NCBI Taxonomy" id="1081671"/>
    <lineage>
        <taxon>Eukaryota</taxon>
        <taxon>Fungi</taxon>
        <taxon>Fungi incertae sedis</taxon>
        <taxon>Microsporidia</taxon>
        <taxon>Enterocytozoonidae</taxon>
        <taxon>Enterospora</taxon>
    </lineage>
</organism>